<reference evidence="2" key="1">
    <citation type="journal article" date="2024" name="Gigascience">
        <title>Chromosome-level genome of the poultry shaft louse Menopon gallinae provides insight into the host-switching and adaptive evolution of parasitic lice.</title>
        <authorList>
            <person name="Xu Y."/>
            <person name="Ma L."/>
            <person name="Liu S."/>
            <person name="Liang Y."/>
            <person name="Liu Q."/>
            <person name="He Z."/>
            <person name="Tian L."/>
            <person name="Duan Y."/>
            <person name="Cai W."/>
            <person name="Li H."/>
            <person name="Song F."/>
        </authorList>
    </citation>
    <scope>NUCLEOTIDE SEQUENCE</scope>
    <source>
        <strain evidence="2">Cailab_2023a</strain>
    </source>
</reference>
<feature type="region of interest" description="Disordered" evidence="1">
    <location>
        <begin position="18"/>
        <end position="58"/>
    </location>
</feature>
<sequence>MAHFVTGIQPALLESVHRTSHQGHVTPAHQGHYPAAHQGHHPPSHQHSKPKPPGSIELHSVHHVAEIKKLL</sequence>
<evidence type="ECO:0000313" key="2">
    <source>
        <dbReference type="EMBL" id="KAL0281449.1"/>
    </source>
</evidence>
<proteinExistence type="predicted"/>
<name>A0AAW2IH04_9NEOP</name>
<dbReference type="EMBL" id="JARGDH010000001">
    <property type="protein sequence ID" value="KAL0281449.1"/>
    <property type="molecule type" value="Genomic_DNA"/>
</dbReference>
<feature type="compositionally biased region" description="Basic residues" evidence="1">
    <location>
        <begin position="38"/>
        <end position="50"/>
    </location>
</feature>
<gene>
    <name evidence="2" type="ORF">PYX00_002432</name>
</gene>
<protein>
    <submittedName>
        <fullName evidence="2">Uncharacterized protein</fullName>
    </submittedName>
</protein>
<accession>A0AAW2IH04</accession>
<comment type="caution">
    <text evidence="2">The sequence shown here is derived from an EMBL/GenBank/DDBJ whole genome shotgun (WGS) entry which is preliminary data.</text>
</comment>
<evidence type="ECO:0000256" key="1">
    <source>
        <dbReference type="SAM" id="MobiDB-lite"/>
    </source>
</evidence>
<dbReference type="AlphaFoldDB" id="A0AAW2IH04"/>
<organism evidence="2">
    <name type="scientific">Menopon gallinae</name>
    <name type="common">poultry shaft louse</name>
    <dbReference type="NCBI Taxonomy" id="328185"/>
    <lineage>
        <taxon>Eukaryota</taxon>
        <taxon>Metazoa</taxon>
        <taxon>Ecdysozoa</taxon>
        <taxon>Arthropoda</taxon>
        <taxon>Hexapoda</taxon>
        <taxon>Insecta</taxon>
        <taxon>Pterygota</taxon>
        <taxon>Neoptera</taxon>
        <taxon>Paraneoptera</taxon>
        <taxon>Psocodea</taxon>
        <taxon>Troctomorpha</taxon>
        <taxon>Phthiraptera</taxon>
        <taxon>Amblycera</taxon>
        <taxon>Menoponidae</taxon>
        <taxon>Menopon</taxon>
    </lineage>
</organism>